<comment type="caution">
    <text evidence="6">The sequence shown here is derived from an EMBL/GenBank/DDBJ whole genome shotgun (WGS) entry which is preliminary data.</text>
</comment>
<feature type="compositionally biased region" description="Low complexity" evidence="4">
    <location>
        <begin position="43"/>
        <end position="54"/>
    </location>
</feature>
<name>A0A8T2JL98_9PIPI</name>
<dbReference type="OrthoDB" id="2123794at2759"/>
<feature type="region of interest" description="Disordered" evidence="4">
    <location>
        <begin position="343"/>
        <end position="454"/>
    </location>
</feature>
<feature type="region of interest" description="Disordered" evidence="4">
    <location>
        <begin position="514"/>
        <end position="588"/>
    </location>
</feature>
<sequence length="681" mass="79551">MKHRERGRTRLMQEEEKDRKSEGDQNSYFDYSEDYDTSEFSDRSPTPRSMSRSPQAKRMISTMRSITPVQNRGFRKVGSKFSPHKGGANKGFRSQSLNKVSPPKDIAVITKRVLSARLLKINELQNELTEQQMILEELQKENKTLKKLKVRQEKALNKFGDTESEISQLISRHNNEIRTLKEHLRKSQERERNTERRLKDAEHELYTVKISLTKLKELSENRHLPEREELTKKLNILETKLEERETRVKDLEKNIGLIQNSFQRQLQTEKKKAHDAQEEKKLLQEKFQKLTLTLKEKEREIEAKNIFAHRLSKTSPKKDIEITPRNKAPTESKNISVQTIEPSLLSEFSLPPPMPVNQNKKGKERQQEFPGMVQRQQNLEKELKEKAEKIRKDNELEERKQEQEAKQQREREQIILEEKAQRLREEWEKEESERKKKDNILHQDKLEKENNIHNVEEERNKKELLLAKMFEIDRENDEAGHSVSIKAPSKKLSLESTLKDDTKERKLKTYTFTEPTENLFNGRPAHTSHESNSTTHVSSHRNRKKNEFSRDFTFGTYAPSFAKSRSGGQRENAETLDKANINNSKLNIQTDRKSDLMEQLFGNNSSSTHPSKGTDSKANVNSNTDLPWETSKDIRVKKDLPFSGDSKNGSPSRHRTHHVAGKLVVKAVDFVEDEIEEVPLF</sequence>
<proteinExistence type="inferred from homology"/>
<dbReference type="PANTHER" id="PTHR16650">
    <property type="entry name" value="C21ORF13-RELATED"/>
    <property type="match status" value="1"/>
</dbReference>
<dbReference type="Pfam" id="PF15619">
    <property type="entry name" value="Lebercilin"/>
    <property type="match status" value="1"/>
</dbReference>
<dbReference type="AlphaFoldDB" id="A0A8T2JL98"/>
<organism evidence="6 7">
    <name type="scientific">Hymenochirus boettgeri</name>
    <name type="common">Congo dwarf clawed frog</name>
    <dbReference type="NCBI Taxonomy" id="247094"/>
    <lineage>
        <taxon>Eukaryota</taxon>
        <taxon>Metazoa</taxon>
        <taxon>Chordata</taxon>
        <taxon>Craniata</taxon>
        <taxon>Vertebrata</taxon>
        <taxon>Euteleostomi</taxon>
        <taxon>Amphibia</taxon>
        <taxon>Batrachia</taxon>
        <taxon>Anura</taxon>
        <taxon>Pipoidea</taxon>
        <taxon>Pipidae</taxon>
        <taxon>Pipinae</taxon>
        <taxon>Hymenochirus</taxon>
    </lineage>
</organism>
<comment type="similarity">
    <text evidence="1">Belongs to the LCA5 family.</text>
</comment>
<protein>
    <recommendedName>
        <fullName evidence="5">Lebercilin domain-containing protein</fullName>
    </recommendedName>
</protein>
<evidence type="ECO:0000259" key="5">
    <source>
        <dbReference type="Pfam" id="PF15619"/>
    </source>
</evidence>
<dbReference type="GO" id="GO:0005930">
    <property type="term" value="C:axoneme"/>
    <property type="evidence" value="ECO:0007669"/>
    <property type="project" value="TreeGrafter"/>
</dbReference>
<reference evidence="6" key="1">
    <citation type="thesis" date="2020" institute="ProQuest LLC" country="789 East Eisenhower Parkway, Ann Arbor, MI, USA">
        <title>Comparative Genomics and Chromosome Evolution.</title>
        <authorList>
            <person name="Mudd A.B."/>
        </authorList>
    </citation>
    <scope>NUCLEOTIDE SEQUENCE</scope>
    <source>
        <strain evidence="6">Female2</strain>
        <tissue evidence="6">Blood</tissue>
    </source>
</reference>
<accession>A0A8T2JL98</accession>
<keyword evidence="7" id="KW-1185">Reference proteome</keyword>
<evidence type="ECO:0000256" key="1">
    <source>
        <dbReference type="ARBA" id="ARBA00010229"/>
    </source>
</evidence>
<feature type="compositionally biased region" description="Polar residues" evidence="4">
    <location>
        <begin position="601"/>
        <end position="625"/>
    </location>
</feature>
<dbReference type="PANTHER" id="PTHR16650:SF11">
    <property type="entry name" value="LEBERCILIN"/>
    <property type="match status" value="1"/>
</dbReference>
<evidence type="ECO:0000313" key="7">
    <source>
        <dbReference type="Proteomes" id="UP000812440"/>
    </source>
</evidence>
<evidence type="ECO:0000313" key="6">
    <source>
        <dbReference type="EMBL" id="KAG8444293.1"/>
    </source>
</evidence>
<dbReference type="GO" id="GO:0042073">
    <property type="term" value="P:intraciliary transport"/>
    <property type="evidence" value="ECO:0007669"/>
    <property type="project" value="TreeGrafter"/>
</dbReference>
<feature type="region of interest" description="Disordered" evidence="4">
    <location>
        <begin position="600"/>
        <end position="657"/>
    </location>
</feature>
<feature type="compositionally biased region" description="Basic and acidic residues" evidence="4">
    <location>
        <begin position="630"/>
        <end position="640"/>
    </location>
</feature>
<evidence type="ECO:0000256" key="2">
    <source>
        <dbReference type="ARBA" id="ARBA00023054"/>
    </source>
</evidence>
<feature type="compositionally biased region" description="Basic and acidic residues" evidence="4">
    <location>
        <begin position="378"/>
        <end position="454"/>
    </location>
</feature>
<evidence type="ECO:0000256" key="4">
    <source>
        <dbReference type="SAM" id="MobiDB-lite"/>
    </source>
</evidence>
<dbReference type="Proteomes" id="UP000812440">
    <property type="component" value="Chromosome 5"/>
</dbReference>
<feature type="region of interest" description="Disordered" evidence="4">
    <location>
        <begin position="78"/>
        <end position="99"/>
    </location>
</feature>
<gene>
    <name evidence="6" type="ORF">GDO86_009468</name>
</gene>
<dbReference type="EMBL" id="JAACNH010000004">
    <property type="protein sequence ID" value="KAG8444293.1"/>
    <property type="molecule type" value="Genomic_DNA"/>
</dbReference>
<feature type="region of interest" description="Disordered" evidence="4">
    <location>
        <begin position="1"/>
        <end position="65"/>
    </location>
</feature>
<keyword evidence="2 3" id="KW-0175">Coiled coil</keyword>
<feature type="compositionally biased region" description="Basic and acidic residues" evidence="4">
    <location>
        <begin position="11"/>
        <end position="23"/>
    </location>
</feature>
<feature type="domain" description="Lebercilin" evidence="5">
    <location>
        <begin position="109"/>
        <end position="300"/>
    </location>
</feature>
<feature type="coiled-coil region" evidence="3">
    <location>
        <begin position="121"/>
        <end position="300"/>
    </location>
</feature>
<dbReference type="InterPro" id="IPR026188">
    <property type="entry name" value="Lebercilin-like"/>
</dbReference>
<evidence type="ECO:0000256" key="3">
    <source>
        <dbReference type="SAM" id="Coils"/>
    </source>
</evidence>
<dbReference type="InterPro" id="IPR028933">
    <property type="entry name" value="Lebercilin_dom"/>
</dbReference>